<keyword evidence="4 6" id="KW-0472">Membrane</keyword>
<keyword evidence="2 6" id="KW-0812">Transmembrane</keyword>
<keyword evidence="8" id="KW-1185">Reference proteome</keyword>
<comment type="subcellular location">
    <subcellularLocation>
        <location evidence="1">Membrane</location>
        <topology evidence="1">Multi-pass membrane protein</topology>
    </subcellularLocation>
</comment>
<dbReference type="HOGENOM" id="CLU_105974_2_1_1"/>
<comment type="similarity">
    <text evidence="5">Belongs to the anthrone oxygenase family.</text>
</comment>
<sequence>MSSQPNSIRAVHATTVFATTALAGLNLGLSVFVVPRLLESPTPLMLRQWSGMFLRAGRVFPLPVLACALSYWYMAYHHAARHLPGGKSRLLAAAGALCFTIVPWTKFFLVDINGELNRRAGETSGMGVMTVGMTHEEEEGAKSLVDRWGLYNVGRSVVVGLAGAVGMYALVM</sequence>
<accession>A0A066XHZ5</accession>
<evidence type="ECO:0000256" key="6">
    <source>
        <dbReference type="SAM" id="Phobius"/>
    </source>
</evidence>
<name>A0A066XHZ5_COLSU</name>
<dbReference type="PANTHER" id="PTHR35042:SF1">
    <property type="entry name" value="DUF1772-DOMAIN-CONTAINING PROTEIN"/>
    <property type="match status" value="1"/>
</dbReference>
<dbReference type="STRING" id="1173701.A0A066XHZ5"/>
<proteinExistence type="inferred from homology"/>
<feature type="transmembrane region" description="Helical" evidence="6">
    <location>
        <begin position="12"/>
        <end position="38"/>
    </location>
</feature>
<evidence type="ECO:0000256" key="3">
    <source>
        <dbReference type="ARBA" id="ARBA00022989"/>
    </source>
</evidence>
<evidence type="ECO:0000313" key="8">
    <source>
        <dbReference type="Proteomes" id="UP000027238"/>
    </source>
</evidence>
<reference evidence="8" key="1">
    <citation type="journal article" date="2014" name="Genome Announc.">
        <title>Draft genome sequence of Colletotrichum sublineola, a destructive pathogen of cultivated sorghum.</title>
        <authorList>
            <person name="Baroncelli R."/>
            <person name="Sanz-Martin J.M."/>
            <person name="Rech G.E."/>
            <person name="Sukno S.A."/>
            <person name="Thon M.R."/>
        </authorList>
    </citation>
    <scope>NUCLEOTIDE SEQUENCE [LARGE SCALE GENOMIC DNA]</scope>
    <source>
        <strain evidence="8">TX430BB</strain>
    </source>
</reference>
<gene>
    <name evidence="7" type="ORF">CSUB01_11388</name>
</gene>
<dbReference type="GO" id="GO:0016020">
    <property type="term" value="C:membrane"/>
    <property type="evidence" value="ECO:0007669"/>
    <property type="project" value="UniProtKB-SubCell"/>
</dbReference>
<dbReference type="Proteomes" id="UP000027238">
    <property type="component" value="Unassembled WGS sequence"/>
</dbReference>
<evidence type="ECO:0000313" key="7">
    <source>
        <dbReference type="EMBL" id="KDN67264.1"/>
    </source>
</evidence>
<evidence type="ECO:0000256" key="5">
    <source>
        <dbReference type="ARBA" id="ARBA00034313"/>
    </source>
</evidence>
<dbReference type="Pfam" id="PF08592">
    <property type="entry name" value="Anthrone_oxy"/>
    <property type="match status" value="1"/>
</dbReference>
<dbReference type="EMBL" id="JMSE01000827">
    <property type="protein sequence ID" value="KDN67264.1"/>
    <property type="molecule type" value="Genomic_DNA"/>
</dbReference>
<dbReference type="InterPro" id="IPR013901">
    <property type="entry name" value="Anthrone_oxy"/>
</dbReference>
<comment type="caution">
    <text evidence="7">The sequence shown here is derived from an EMBL/GenBank/DDBJ whole genome shotgun (WGS) entry which is preliminary data.</text>
</comment>
<dbReference type="OrthoDB" id="5954308at2759"/>
<dbReference type="AlphaFoldDB" id="A0A066XHZ5"/>
<evidence type="ECO:0000256" key="2">
    <source>
        <dbReference type="ARBA" id="ARBA00022692"/>
    </source>
</evidence>
<keyword evidence="3 6" id="KW-1133">Transmembrane helix</keyword>
<evidence type="ECO:0008006" key="9">
    <source>
        <dbReference type="Google" id="ProtNLM"/>
    </source>
</evidence>
<evidence type="ECO:0000256" key="1">
    <source>
        <dbReference type="ARBA" id="ARBA00004141"/>
    </source>
</evidence>
<dbReference type="PANTHER" id="PTHR35042">
    <property type="entry name" value="ANTHRONE OXYGENASE ENCC"/>
    <property type="match status" value="1"/>
</dbReference>
<feature type="transmembrane region" description="Helical" evidence="6">
    <location>
        <begin position="58"/>
        <end position="76"/>
    </location>
</feature>
<feature type="transmembrane region" description="Helical" evidence="6">
    <location>
        <begin position="88"/>
        <end position="109"/>
    </location>
</feature>
<evidence type="ECO:0000256" key="4">
    <source>
        <dbReference type="ARBA" id="ARBA00023136"/>
    </source>
</evidence>
<feature type="transmembrane region" description="Helical" evidence="6">
    <location>
        <begin position="153"/>
        <end position="171"/>
    </location>
</feature>
<dbReference type="OMA" id="PLMLTQW"/>
<protein>
    <recommendedName>
        <fullName evidence="9">DUF1772 domain-containing protein</fullName>
    </recommendedName>
</protein>
<organism evidence="7 8">
    <name type="scientific">Colletotrichum sublineola</name>
    <name type="common">Sorghum anthracnose fungus</name>
    <dbReference type="NCBI Taxonomy" id="1173701"/>
    <lineage>
        <taxon>Eukaryota</taxon>
        <taxon>Fungi</taxon>
        <taxon>Dikarya</taxon>
        <taxon>Ascomycota</taxon>
        <taxon>Pezizomycotina</taxon>
        <taxon>Sordariomycetes</taxon>
        <taxon>Hypocreomycetidae</taxon>
        <taxon>Glomerellales</taxon>
        <taxon>Glomerellaceae</taxon>
        <taxon>Colletotrichum</taxon>
        <taxon>Colletotrichum graminicola species complex</taxon>
    </lineage>
</organism>
<dbReference type="eggNOG" id="ENOG502SF5R">
    <property type="taxonomic scope" value="Eukaryota"/>
</dbReference>